<evidence type="ECO:0000256" key="8">
    <source>
        <dbReference type="SAM" id="MobiDB-lite"/>
    </source>
</evidence>
<dbReference type="InterPro" id="IPR002504">
    <property type="entry name" value="NADK"/>
</dbReference>
<feature type="compositionally biased region" description="Low complexity" evidence="8">
    <location>
        <begin position="504"/>
        <end position="516"/>
    </location>
</feature>
<evidence type="ECO:0000313" key="9">
    <source>
        <dbReference type="EMBL" id="ELR20179.1"/>
    </source>
</evidence>
<dbReference type="Gene3D" id="2.60.200.30">
    <property type="entry name" value="Probable inorganic polyphosphate/atp-NAD kinase, domain 2"/>
    <property type="match status" value="1"/>
</dbReference>
<dbReference type="InterPro" id="IPR017437">
    <property type="entry name" value="ATP-NAD_kinase_PpnK-typ_C"/>
</dbReference>
<dbReference type="VEuPathDB" id="AmoebaDB:ACA1_116500"/>
<sequence length="932" mass="100748">MDSIEESGLAQFRARKAKGRSRKILVRWSPAGGSTDVLEQAFRLVDGYTFGSLLHDALEHFGLQQGTASSRATTLAPTSIDESSPRGAQPRFELRDADGSVWPLLARIEAEITEDDLLLHATNEPQPVDYQGTIVWPVVCLVETGPLGRRSLAKASKKKSHESRSAGRADSNDEGANGSGSGTERKKKGSKVRRAHSETPVLPQQLPIAAAAVATPSAVSSLLSTAVAGDVDQQQYSASPPSTKSAASESERRRLSSSQPGMAKRHSSETLYKGPLRSSPVSSVLDGTAATTTTGAGSGLQLLDLEHVAKSKKRSGGSGDVARLQSPVSSGEVSPEREGASSDGGGGKNSPRRKDQAPHDEERKKEKTSPEPETVSPRQRQPSPRDKSESDEQSESEAGGSTPKKSSATGKLYAEITRGVRTHLRAASDSLRDHDRTPPVTPSSSASSSSSSLDERDTSEKADNHHRESSNKEKREKKEKHDKKENVIVRLFGSERHHKDKGPASSASSSAGSTKELKVAAPVVVSVVRDEVEIQITGPRVDPADGDRRVLMVHSGGGTVGAGGVVTTLTTMPSPPVSPFPMHKSGIRLIKVDSEHCINLPLVNSEITAQKTSSKATKLLWEKPPSVVLIIKKPRDPVITQQLCALANWLEKEKKMTVLIEPEVQTREAPHLMSFTNFLEDVPLSNKVDFIITLGGDGTILHVNSLFPYSVPPVVSFALGSLGFLTPFDVAEFEHHLACVIRGEFCLTVRQRLEAQIFKLSPTGEFIGSPTYQCMNEVVIDRGPDSHLCSLECYCDGLLITTIQADGVIISSTTGSTAYSLSAGGTMCHPIVPAVCFTPICPHSLSCRPIMFPDSVTLRIQVPEDARTRGWVSFDGRTRTELNSREYVVIKISRWPIPCINKTDHIGDWFRSLCECLNWNNRQKQKAFPPPT</sequence>
<dbReference type="GeneID" id="14921024"/>
<dbReference type="GO" id="GO:0019674">
    <property type="term" value="P:NAD+ metabolic process"/>
    <property type="evidence" value="ECO:0007669"/>
    <property type="project" value="InterPro"/>
</dbReference>
<feature type="region of interest" description="Disordered" evidence="8">
    <location>
        <begin position="150"/>
        <end position="203"/>
    </location>
</feature>
<dbReference type="Pfam" id="PF20143">
    <property type="entry name" value="NAD_kinase_C"/>
    <property type="match status" value="1"/>
</dbReference>
<dbReference type="AlphaFoldDB" id="L8H3V3"/>
<dbReference type="GO" id="GO:0005524">
    <property type="term" value="F:ATP binding"/>
    <property type="evidence" value="ECO:0007669"/>
    <property type="project" value="UniProtKB-KW"/>
</dbReference>
<evidence type="ECO:0000256" key="3">
    <source>
        <dbReference type="ARBA" id="ARBA00022741"/>
    </source>
</evidence>
<name>L8H3V3_ACACF</name>
<dbReference type="STRING" id="1257118.L8H3V3"/>
<dbReference type="Gene3D" id="3.40.50.10330">
    <property type="entry name" value="Probable inorganic polyphosphate/atp-NAD kinase, domain 1"/>
    <property type="match status" value="1"/>
</dbReference>
<dbReference type="FunFam" id="2.60.200.30:FF:000009">
    <property type="entry name" value="Poly(P)/ATP NAD kinase"/>
    <property type="match status" value="1"/>
</dbReference>
<feature type="compositionally biased region" description="Polar residues" evidence="8">
    <location>
        <begin position="68"/>
        <end position="82"/>
    </location>
</feature>
<protein>
    <submittedName>
        <fullName evidence="9">NAD(+)/NADH kinase</fullName>
    </submittedName>
</protein>
<keyword evidence="6" id="KW-0521">NADP</keyword>
<reference evidence="9 10" key="1">
    <citation type="journal article" date="2013" name="Genome Biol.">
        <title>Genome of Acanthamoeba castellanii highlights extensive lateral gene transfer and early evolution of tyrosine kinase signaling.</title>
        <authorList>
            <person name="Clarke M."/>
            <person name="Lohan A.J."/>
            <person name="Liu B."/>
            <person name="Lagkouvardos I."/>
            <person name="Roy S."/>
            <person name="Zafar N."/>
            <person name="Bertelli C."/>
            <person name="Schilde C."/>
            <person name="Kianianmomeni A."/>
            <person name="Burglin T.R."/>
            <person name="Frech C."/>
            <person name="Turcotte B."/>
            <person name="Kopec K.O."/>
            <person name="Synnott J.M."/>
            <person name="Choo C."/>
            <person name="Paponov I."/>
            <person name="Finkler A."/>
            <person name="Soon Heng Tan C."/>
            <person name="Hutchins A.P."/>
            <person name="Weinmeier T."/>
            <person name="Rattei T."/>
            <person name="Chu J.S."/>
            <person name="Gimenez G."/>
            <person name="Irimia M."/>
            <person name="Rigden D.J."/>
            <person name="Fitzpatrick D.A."/>
            <person name="Lorenzo-Morales J."/>
            <person name="Bateman A."/>
            <person name="Chiu C.H."/>
            <person name="Tang P."/>
            <person name="Hegemann P."/>
            <person name="Fromm H."/>
            <person name="Raoult D."/>
            <person name="Greub G."/>
            <person name="Miranda-Saavedra D."/>
            <person name="Chen N."/>
            <person name="Nash P."/>
            <person name="Ginger M.L."/>
            <person name="Horn M."/>
            <person name="Schaap P."/>
            <person name="Caler L."/>
            <person name="Loftus B."/>
        </authorList>
    </citation>
    <scope>NUCLEOTIDE SEQUENCE [LARGE SCALE GENOMIC DNA]</scope>
    <source>
        <strain evidence="9 10">Neff</strain>
    </source>
</reference>
<feature type="compositionally biased region" description="Low complexity" evidence="8">
    <location>
        <begin position="443"/>
        <end position="452"/>
    </location>
</feature>
<dbReference type="Pfam" id="PF01513">
    <property type="entry name" value="NAD_kinase"/>
    <property type="match status" value="1"/>
</dbReference>
<dbReference type="KEGG" id="acan:ACA1_116500"/>
<dbReference type="PANTHER" id="PTHR20275">
    <property type="entry name" value="NAD KINASE"/>
    <property type="match status" value="1"/>
</dbReference>
<feature type="compositionally biased region" description="Low complexity" evidence="8">
    <location>
        <begin position="237"/>
        <end position="248"/>
    </location>
</feature>
<evidence type="ECO:0000256" key="4">
    <source>
        <dbReference type="ARBA" id="ARBA00022777"/>
    </source>
</evidence>
<feature type="compositionally biased region" description="Basic residues" evidence="8">
    <location>
        <begin position="151"/>
        <end position="161"/>
    </location>
</feature>
<feature type="compositionally biased region" description="Basic and acidic residues" evidence="8">
    <location>
        <begin position="482"/>
        <end position="497"/>
    </location>
</feature>
<dbReference type="SUPFAM" id="SSF111331">
    <property type="entry name" value="NAD kinase/diacylglycerol kinase-like"/>
    <property type="match status" value="1"/>
</dbReference>
<feature type="region of interest" description="Disordered" evidence="8">
    <location>
        <begin position="233"/>
        <end position="516"/>
    </location>
</feature>
<dbReference type="HAMAP" id="MF_00361">
    <property type="entry name" value="NAD_kinase"/>
    <property type="match status" value="1"/>
</dbReference>
<proteinExistence type="inferred from homology"/>
<dbReference type="Proteomes" id="UP000011083">
    <property type="component" value="Unassembled WGS sequence"/>
</dbReference>
<keyword evidence="4 9" id="KW-0418">Kinase</keyword>
<accession>L8H3V3</accession>
<comment type="similarity">
    <text evidence="1">Belongs to the NAD kinase family.</text>
</comment>
<evidence type="ECO:0000256" key="2">
    <source>
        <dbReference type="ARBA" id="ARBA00022679"/>
    </source>
</evidence>
<dbReference type="PANTHER" id="PTHR20275:SF0">
    <property type="entry name" value="NAD KINASE"/>
    <property type="match status" value="1"/>
</dbReference>
<dbReference type="EMBL" id="KB007926">
    <property type="protein sequence ID" value="ELR20179.1"/>
    <property type="molecule type" value="Genomic_DNA"/>
</dbReference>
<gene>
    <name evidence="9" type="ORF">ACA1_116500</name>
</gene>
<dbReference type="RefSeq" id="XP_004342289.1">
    <property type="nucleotide sequence ID" value="XM_004342240.1"/>
</dbReference>
<feature type="region of interest" description="Disordered" evidence="8">
    <location>
        <begin position="68"/>
        <end position="93"/>
    </location>
</feature>
<feature type="compositionally biased region" description="Basic and acidic residues" evidence="8">
    <location>
        <begin position="162"/>
        <end position="171"/>
    </location>
</feature>
<keyword evidence="3" id="KW-0547">Nucleotide-binding</keyword>
<evidence type="ECO:0000256" key="1">
    <source>
        <dbReference type="ARBA" id="ARBA00010995"/>
    </source>
</evidence>
<keyword evidence="10" id="KW-1185">Reference proteome</keyword>
<evidence type="ECO:0000313" key="10">
    <source>
        <dbReference type="Proteomes" id="UP000011083"/>
    </source>
</evidence>
<feature type="compositionally biased region" description="Basic and acidic residues" evidence="8">
    <location>
        <begin position="453"/>
        <end position="476"/>
    </location>
</feature>
<feature type="compositionally biased region" description="Basic residues" evidence="8">
    <location>
        <begin position="185"/>
        <end position="194"/>
    </location>
</feature>
<dbReference type="GO" id="GO:0006741">
    <property type="term" value="P:NADP+ biosynthetic process"/>
    <property type="evidence" value="ECO:0007669"/>
    <property type="project" value="InterPro"/>
</dbReference>
<dbReference type="InterPro" id="IPR016064">
    <property type="entry name" value="NAD/diacylglycerol_kinase_sf"/>
</dbReference>
<dbReference type="OrthoDB" id="24581at2759"/>
<dbReference type="GO" id="GO:0003951">
    <property type="term" value="F:NAD+ kinase activity"/>
    <property type="evidence" value="ECO:0007669"/>
    <property type="project" value="InterPro"/>
</dbReference>
<dbReference type="InterPro" id="IPR017438">
    <property type="entry name" value="ATP-NAD_kinase_N"/>
</dbReference>
<keyword evidence="5" id="KW-0067">ATP-binding</keyword>
<keyword evidence="2" id="KW-0808">Transferase</keyword>
<evidence type="ECO:0000256" key="5">
    <source>
        <dbReference type="ARBA" id="ARBA00022840"/>
    </source>
</evidence>
<evidence type="ECO:0000256" key="6">
    <source>
        <dbReference type="ARBA" id="ARBA00022857"/>
    </source>
</evidence>
<evidence type="ECO:0000256" key="7">
    <source>
        <dbReference type="ARBA" id="ARBA00023027"/>
    </source>
</evidence>
<feature type="compositionally biased region" description="Basic and acidic residues" evidence="8">
    <location>
        <begin position="352"/>
        <end position="370"/>
    </location>
</feature>
<keyword evidence="7" id="KW-0520">NAD</keyword>
<organism evidence="9 10">
    <name type="scientific">Acanthamoeba castellanii (strain ATCC 30010 / Neff)</name>
    <dbReference type="NCBI Taxonomy" id="1257118"/>
    <lineage>
        <taxon>Eukaryota</taxon>
        <taxon>Amoebozoa</taxon>
        <taxon>Discosea</taxon>
        <taxon>Longamoebia</taxon>
        <taxon>Centramoebida</taxon>
        <taxon>Acanthamoebidae</taxon>
        <taxon>Acanthamoeba</taxon>
    </lineage>
</organism>